<evidence type="ECO:0000256" key="1">
    <source>
        <dbReference type="SAM" id="MobiDB-lite"/>
    </source>
</evidence>
<dbReference type="AlphaFoldDB" id="A0A9P4TB50"/>
<feature type="compositionally biased region" description="Pro residues" evidence="1">
    <location>
        <begin position="7"/>
        <end position="19"/>
    </location>
</feature>
<dbReference type="OrthoDB" id="3882258at2759"/>
<organism evidence="2 3">
    <name type="scientific">Curvularia kusanoi</name>
    <name type="common">Cochliobolus kusanoi</name>
    <dbReference type="NCBI Taxonomy" id="90978"/>
    <lineage>
        <taxon>Eukaryota</taxon>
        <taxon>Fungi</taxon>
        <taxon>Dikarya</taxon>
        <taxon>Ascomycota</taxon>
        <taxon>Pezizomycotina</taxon>
        <taxon>Dothideomycetes</taxon>
        <taxon>Pleosporomycetidae</taxon>
        <taxon>Pleosporales</taxon>
        <taxon>Pleosporineae</taxon>
        <taxon>Pleosporaceae</taxon>
        <taxon>Curvularia</taxon>
    </lineage>
</organism>
<evidence type="ECO:0008006" key="4">
    <source>
        <dbReference type="Google" id="ProtNLM"/>
    </source>
</evidence>
<dbReference type="EMBL" id="SWKU01000014">
    <property type="protein sequence ID" value="KAF3000813.1"/>
    <property type="molecule type" value="Genomic_DNA"/>
</dbReference>
<proteinExistence type="predicted"/>
<dbReference type="SUPFAM" id="SSF81383">
    <property type="entry name" value="F-box domain"/>
    <property type="match status" value="1"/>
</dbReference>
<protein>
    <recommendedName>
        <fullName evidence="4">F-box domain-containing protein</fullName>
    </recommendedName>
</protein>
<dbReference type="Proteomes" id="UP000801428">
    <property type="component" value="Unassembled WGS sequence"/>
</dbReference>
<reference evidence="2" key="1">
    <citation type="submission" date="2019-04" db="EMBL/GenBank/DDBJ databases">
        <title>Sequencing of skin fungus with MAO and IRED activity.</title>
        <authorList>
            <person name="Marsaioli A.J."/>
            <person name="Bonatto J.M.C."/>
            <person name="Reis Junior O."/>
        </authorList>
    </citation>
    <scope>NUCLEOTIDE SEQUENCE</scope>
    <source>
        <strain evidence="2">30M1</strain>
    </source>
</reference>
<accession>A0A9P4TB50</accession>
<comment type="caution">
    <text evidence="2">The sequence shown here is derived from an EMBL/GenBank/DDBJ whole genome shotgun (WGS) entry which is preliminary data.</text>
</comment>
<sequence>MASAAGAPPPPPPPPPPPRGASFDYLPAELLLEILQYLDINSSLQFALTIYPTLRRHSLVPQLTLPTYMRIARNNTRCWELMGSSAAMSVRLPMELWLQIAEMGSSRDNISLTLALAEMFILLGARPLSDETKSQLRVWARRKQ</sequence>
<gene>
    <name evidence="2" type="ORF">E8E13_006450</name>
</gene>
<evidence type="ECO:0000313" key="2">
    <source>
        <dbReference type="EMBL" id="KAF3000813.1"/>
    </source>
</evidence>
<evidence type="ECO:0000313" key="3">
    <source>
        <dbReference type="Proteomes" id="UP000801428"/>
    </source>
</evidence>
<feature type="region of interest" description="Disordered" evidence="1">
    <location>
        <begin position="1"/>
        <end position="20"/>
    </location>
</feature>
<dbReference type="InterPro" id="IPR036047">
    <property type="entry name" value="F-box-like_dom_sf"/>
</dbReference>
<name>A0A9P4TB50_CURKU</name>
<keyword evidence="3" id="KW-1185">Reference proteome</keyword>